<dbReference type="AlphaFoldDB" id="A0A2I0JXV1"/>
<evidence type="ECO:0000313" key="2">
    <source>
        <dbReference type="Proteomes" id="UP000233551"/>
    </source>
</evidence>
<sequence length="124" mass="14101">MGVYFNPFPIAAVNASVADLRSLLQQKQRIGINPQPHNLRCRVPEKFQQKGQFRNCGNSRNLVEINEDEWHRVKHPKFPRPLTKTEEAVAKVEAGPKVSPGWAMIEDVIGFDLMVLSHHYSANN</sequence>
<name>A0A2I0JXV1_PUNGR</name>
<comment type="caution">
    <text evidence="1">The sequence shown here is derived from an EMBL/GenBank/DDBJ whole genome shotgun (WGS) entry which is preliminary data.</text>
</comment>
<dbReference type="EMBL" id="PGOL01001073">
    <property type="protein sequence ID" value="PKI61115.1"/>
    <property type="molecule type" value="Genomic_DNA"/>
</dbReference>
<evidence type="ECO:0000313" key="1">
    <source>
        <dbReference type="EMBL" id="PKI61115.1"/>
    </source>
</evidence>
<keyword evidence="2" id="KW-1185">Reference proteome</keyword>
<accession>A0A2I0JXV1</accession>
<gene>
    <name evidence="1" type="ORF">CRG98_018495</name>
</gene>
<reference evidence="1 2" key="1">
    <citation type="submission" date="2017-11" db="EMBL/GenBank/DDBJ databases">
        <title>De-novo sequencing of pomegranate (Punica granatum L.) genome.</title>
        <authorList>
            <person name="Akparov Z."/>
            <person name="Amiraslanov A."/>
            <person name="Hajiyeva S."/>
            <person name="Abbasov M."/>
            <person name="Kaur K."/>
            <person name="Hamwieh A."/>
            <person name="Solovyev V."/>
            <person name="Salamov A."/>
            <person name="Braich B."/>
            <person name="Kosarev P."/>
            <person name="Mahmoud A."/>
            <person name="Hajiyev E."/>
            <person name="Babayeva S."/>
            <person name="Izzatullayeva V."/>
            <person name="Mammadov A."/>
            <person name="Mammadov A."/>
            <person name="Sharifova S."/>
            <person name="Ojaghi J."/>
            <person name="Eynullazada K."/>
            <person name="Bayramov B."/>
            <person name="Abdulazimova A."/>
            <person name="Shahmuradov I."/>
        </authorList>
    </citation>
    <scope>NUCLEOTIDE SEQUENCE [LARGE SCALE GENOMIC DNA]</scope>
    <source>
        <strain evidence="2">cv. AG2017</strain>
        <tissue evidence="1">Leaf</tissue>
    </source>
</reference>
<organism evidence="1 2">
    <name type="scientific">Punica granatum</name>
    <name type="common">Pomegranate</name>
    <dbReference type="NCBI Taxonomy" id="22663"/>
    <lineage>
        <taxon>Eukaryota</taxon>
        <taxon>Viridiplantae</taxon>
        <taxon>Streptophyta</taxon>
        <taxon>Embryophyta</taxon>
        <taxon>Tracheophyta</taxon>
        <taxon>Spermatophyta</taxon>
        <taxon>Magnoliopsida</taxon>
        <taxon>eudicotyledons</taxon>
        <taxon>Gunneridae</taxon>
        <taxon>Pentapetalae</taxon>
        <taxon>rosids</taxon>
        <taxon>malvids</taxon>
        <taxon>Myrtales</taxon>
        <taxon>Lythraceae</taxon>
        <taxon>Punica</taxon>
    </lineage>
</organism>
<dbReference type="Proteomes" id="UP000233551">
    <property type="component" value="Unassembled WGS sequence"/>
</dbReference>
<proteinExistence type="predicted"/>
<protein>
    <submittedName>
        <fullName evidence="1">Uncharacterized protein</fullName>
    </submittedName>
</protein>